<evidence type="ECO:0000313" key="2">
    <source>
        <dbReference type="EMBL" id="TWU31769.1"/>
    </source>
</evidence>
<name>A0A5C6DAA5_9BACT</name>
<dbReference type="Proteomes" id="UP000319143">
    <property type="component" value="Unassembled WGS sequence"/>
</dbReference>
<feature type="region of interest" description="Disordered" evidence="1">
    <location>
        <begin position="1"/>
        <end position="28"/>
    </location>
</feature>
<reference evidence="2 3" key="1">
    <citation type="submission" date="2019-02" db="EMBL/GenBank/DDBJ databases">
        <title>Deep-cultivation of Planctomycetes and their phenomic and genomic characterization uncovers novel biology.</title>
        <authorList>
            <person name="Wiegand S."/>
            <person name="Jogler M."/>
            <person name="Boedeker C."/>
            <person name="Pinto D."/>
            <person name="Vollmers J."/>
            <person name="Rivas-Marin E."/>
            <person name="Kohn T."/>
            <person name="Peeters S.H."/>
            <person name="Heuer A."/>
            <person name="Rast P."/>
            <person name="Oberbeckmann S."/>
            <person name="Bunk B."/>
            <person name="Jeske O."/>
            <person name="Meyerdierks A."/>
            <person name="Storesund J.E."/>
            <person name="Kallscheuer N."/>
            <person name="Luecker S."/>
            <person name="Lage O.M."/>
            <person name="Pohl T."/>
            <person name="Merkel B.J."/>
            <person name="Hornburger P."/>
            <person name="Mueller R.-W."/>
            <person name="Bruemmer F."/>
            <person name="Labrenz M."/>
            <person name="Spormann A.M."/>
            <person name="Op Den Camp H."/>
            <person name="Overmann J."/>
            <person name="Amann R."/>
            <person name="Jetten M.S.M."/>
            <person name="Mascher T."/>
            <person name="Medema M.H."/>
            <person name="Devos D.P."/>
            <person name="Kaster A.-K."/>
            <person name="Ovreas L."/>
            <person name="Rohde M."/>
            <person name="Galperin M.Y."/>
            <person name="Jogler C."/>
        </authorList>
    </citation>
    <scope>NUCLEOTIDE SEQUENCE [LARGE SCALE GENOMIC DNA]</scope>
    <source>
        <strain evidence="2 3">Poly41</strain>
    </source>
</reference>
<accession>A0A5C6DAA5</accession>
<sequence length="57" mass="6144">MLRDVDFISDANGIKGGSPGALQAGPRKTPPQWHAYAFLEDGFACEAPLNLLGHHVR</sequence>
<protein>
    <submittedName>
        <fullName evidence="2">Uncharacterized protein</fullName>
    </submittedName>
</protein>
<evidence type="ECO:0000256" key="1">
    <source>
        <dbReference type="SAM" id="MobiDB-lite"/>
    </source>
</evidence>
<comment type="caution">
    <text evidence="2">The sequence shown here is derived from an EMBL/GenBank/DDBJ whole genome shotgun (WGS) entry which is preliminary data.</text>
</comment>
<dbReference type="AlphaFoldDB" id="A0A5C6DAA5"/>
<keyword evidence="3" id="KW-1185">Reference proteome</keyword>
<dbReference type="EMBL" id="SJPV01000015">
    <property type="protein sequence ID" value="TWU31769.1"/>
    <property type="molecule type" value="Genomic_DNA"/>
</dbReference>
<organism evidence="2 3">
    <name type="scientific">Novipirellula artificiosorum</name>
    <dbReference type="NCBI Taxonomy" id="2528016"/>
    <lineage>
        <taxon>Bacteria</taxon>
        <taxon>Pseudomonadati</taxon>
        <taxon>Planctomycetota</taxon>
        <taxon>Planctomycetia</taxon>
        <taxon>Pirellulales</taxon>
        <taxon>Pirellulaceae</taxon>
        <taxon>Novipirellula</taxon>
    </lineage>
</organism>
<gene>
    <name evidence="2" type="ORF">Poly41_60040</name>
</gene>
<proteinExistence type="predicted"/>
<evidence type="ECO:0000313" key="3">
    <source>
        <dbReference type="Proteomes" id="UP000319143"/>
    </source>
</evidence>